<evidence type="ECO:0000256" key="4">
    <source>
        <dbReference type="ARBA" id="ARBA00023002"/>
    </source>
</evidence>
<dbReference type="InterPro" id="IPR013154">
    <property type="entry name" value="ADH-like_N"/>
</dbReference>
<dbReference type="Gene3D" id="3.40.50.720">
    <property type="entry name" value="NAD(P)-binding Rossmann-like Domain"/>
    <property type="match status" value="1"/>
</dbReference>
<proteinExistence type="inferred from homology"/>
<dbReference type="PROSITE" id="PS00059">
    <property type="entry name" value="ADH_ZINC"/>
    <property type="match status" value="1"/>
</dbReference>
<dbReference type="RefSeq" id="WP_136548729.1">
    <property type="nucleotide sequence ID" value="NZ_CP031093.1"/>
</dbReference>
<dbReference type="SMART" id="SM00829">
    <property type="entry name" value="PKS_ER"/>
    <property type="match status" value="1"/>
</dbReference>
<evidence type="ECO:0000256" key="3">
    <source>
        <dbReference type="ARBA" id="ARBA00022833"/>
    </source>
</evidence>
<comment type="cofactor">
    <cofactor evidence="1 5">
        <name>Zn(2+)</name>
        <dbReference type="ChEBI" id="CHEBI:29105"/>
    </cofactor>
</comment>
<dbReference type="Pfam" id="PF00107">
    <property type="entry name" value="ADH_zinc_N"/>
    <property type="match status" value="1"/>
</dbReference>
<dbReference type="GO" id="GO:0016616">
    <property type="term" value="F:oxidoreductase activity, acting on the CH-OH group of donors, NAD or NADP as acceptor"/>
    <property type="evidence" value="ECO:0007669"/>
    <property type="project" value="UniProtKB-ARBA"/>
</dbReference>
<accession>A0A4P7XG94</accession>
<keyword evidence="8" id="KW-1185">Reference proteome</keyword>
<keyword evidence="4" id="KW-0560">Oxidoreductase</keyword>
<dbReference type="OrthoDB" id="9773078at2"/>
<evidence type="ECO:0000313" key="7">
    <source>
        <dbReference type="EMBL" id="QCF26008.1"/>
    </source>
</evidence>
<organism evidence="7 8">
    <name type="scientific">Hydrocarboniclastica marina</name>
    <dbReference type="NCBI Taxonomy" id="2259620"/>
    <lineage>
        <taxon>Bacteria</taxon>
        <taxon>Pseudomonadati</taxon>
        <taxon>Pseudomonadota</taxon>
        <taxon>Gammaproteobacteria</taxon>
        <taxon>Alteromonadales</taxon>
        <taxon>Alteromonadaceae</taxon>
        <taxon>Hydrocarboniclastica</taxon>
    </lineage>
</organism>
<evidence type="ECO:0000313" key="8">
    <source>
        <dbReference type="Proteomes" id="UP000298049"/>
    </source>
</evidence>
<evidence type="ECO:0000256" key="5">
    <source>
        <dbReference type="RuleBase" id="RU361277"/>
    </source>
</evidence>
<sequence length="398" mass="42840">MKAVVFHDIGDIRLDEVPEPELKEPTDAIVRITASAICGTDLHFVRGTMPGMKPGTVLGHEGVGVVEKVGEKVRNLSAGDRVVIPSTIACGYCSYCRSGYFAQCDNMNPNGKQAGTSFYGGPEPTGAFDGLQAEKARIPFAAVNLFKLPDDVSDDQAILLSDIFPTGYFGAELADIKPGHSVAVFGCGPVGQFAIASAMMMKAGRVFAVDQVPDRLDAAKAQGAEIVDFSKEDPVETIHELTGGIGVDCAIDAVGVDAECPHHGPAAGNEDKFRKERDEIAPEQNPDGELWQPGSAPSQAQRWAINALAKAGTLSIIGVYPPNDESFPIGLAMNRNLTIRMGNCNHRKYMQQLIDVVRSGRIDPTTLITRRESMPSILDAYKEFDTRQPGWLKAEIRP</sequence>
<comment type="similarity">
    <text evidence="5">Belongs to the zinc-containing alcohol dehydrogenase family.</text>
</comment>
<dbReference type="InterPro" id="IPR002328">
    <property type="entry name" value="ADH_Zn_CS"/>
</dbReference>
<dbReference type="PANTHER" id="PTHR42813">
    <property type="entry name" value="ZINC-TYPE ALCOHOL DEHYDROGENASE-LIKE"/>
    <property type="match status" value="1"/>
</dbReference>
<keyword evidence="3 5" id="KW-0862">Zinc</keyword>
<dbReference type="EMBL" id="CP031093">
    <property type="protein sequence ID" value="QCF26008.1"/>
    <property type="molecule type" value="Genomic_DNA"/>
</dbReference>
<feature type="domain" description="Enoyl reductase (ER)" evidence="6">
    <location>
        <begin position="7"/>
        <end position="389"/>
    </location>
</feature>
<dbReference type="InterPro" id="IPR013149">
    <property type="entry name" value="ADH-like_C"/>
</dbReference>
<dbReference type="KEGG" id="hmi:soil367_08775"/>
<gene>
    <name evidence="7" type="ORF">soil367_08775</name>
</gene>
<keyword evidence="2 5" id="KW-0479">Metal-binding</keyword>
<dbReference type="Proteomes" id="UP000298049">
    <property type="component" value="Chromosome"/>
</dbReference>
<evidence type="ECO:0000256" key="2">
    <source>
        <dbReference type="ARBA" id="ARBA00022723"/>
    </source>
</evidence>
<evidence type="ECO:0000259" key="6">
    <source>
        <dbReference type="SMART" id="SM00829"/>
    </source>
</evidence>
<name>A0A4P7XG94_9ALTE</name>
<dbReference type="InterPro" id="IPR011032">
    <property type="entry name" value="GroES-like_sf"/>
</dbReference>
<protein>
    <submittedName>
        <fullName evidence="7">Glutathione-dependent formaldehyde dehydrogenase</fullName>
    </submittedName>
</protein>
<dbReference type="GO" id="GO:0008270">
    <property type="term" value="F:zinc ion binding"/>
    <property type="evidence" value="ECO:0007669"/>
    <property type="project" value="InterPro"/>
</dbReference>
<dbReference type="SUPFAM" id="SSF50129">
    <property type="entry name" value="GroES-like"/>
    <property type="match status" value="1"/>
</dbReference>
<dbReference type="InterPro" id="IPR036291">
    <property type="entry name" value="NAD(P)-bd_dom_sf"/>
</dbReference>
<dbReference type="InterPro" id="IPR020843">
    <property type="entry name" value="ER"/>
</dbReference>
<dbReference type="PANTHER" id="PTHR42813:SF7">
    <property type="entry name" value="ALCOHOL DEHYDROGENASE (ZN-DEPENDENT)-RELATED"/>
    <property type="match status" value="1"/>
</dbReference>
<evidence type="ECO:0000256" key="1">
    <source>
        <dbReference type="ARBA" id="ARBA00001947"/>
    </source>
</evidence>
<dbReference type="SUPFAM" id="SSF51735">
    <property type="entry name" value="NAD(P)-binding Rossmann-fold domains"/>
    <property type="match status" value="1"/>
</dbReference>
<dbReference type="CDD" id="cd08283">
    <property type="entry name" value="FDH_like_1"/>
    <property type="match status" value="1"/>
</dbReference>
<dbReference type="Pfam" id="PF08240">
    <property type="entry name" value="ADH_N"/>
    <property type="match status" value="1"/>
</dbReference>
<dbReference type="AlphaFoldDB" id="A0A4P7XG94"/>
<reference evidence="7 8" key="1">
    <citation type="submission" date="2018-07" db="EMBL/GenBank/DDBJ databases">
        <title>Marsedoiliclastica nanhaica gen. nov. sp. nov., a novel marine hydrocarbonoclastic bacterium isolated from an in-situ enriched hydrocarbon-degrading consortium in deep-sea sediment.</title>
        <authorList>
            <person name="Dong C."/>
            <person name="Ma T."/>
            <person name="Liu R."/>
            <person name="Shao Z."/>
        </authorList>
    </citation>
    <scope>NUCLEOTIDE SEQUENCE [LARGE SCALE GENOMIC DNA]</scope>
    <source>
        <strain evidence="8">soil36-7</strain>
    </source>
</reference>
<dbReference type="Gene3D" id="3.90.180.10">
    <property type="entry name" value="Medium-chain alcohol dehydrogenases, catalytic domain"/>
    <property type="match status" value="1"/>
</dbReference>